<dbReference type="EMBL" id="LT629695">
    <property type="protein sequence ID" value="SDH53894.1"/>
    <property type="molecule type" value="Genomic_DNA"/>
</dbReference>
<gene>
    <name evidence="3" type="ORF">SAMN04489720_1552</name>
</gene>
<dbReference type="GO" id="GO:0046503">
    <property type="term" value="P:glycerolipid catabolic process"/>
    <property type="evidence" value="ECO:0007669"/>
    <property type="project" value="TreeGrafter"/>
</dbReference>
<evidence type="ECO:0000256" key="1">
    <source>
        <dbReference type="SAM" id="MobiDB-lite"/>
    </source>
</evidence>
<reference evidence="4" key="1">
    <citation type="submission" date="2016-10" db="EMBL/GenBank/DDBJ databases">
        <authorList>
            <person name="Varghese N."/>
            <person name="Submissions S."/>
        </authorList>
    </citation>
    <scope>NUCLEOTIDE SEQUENCE [LARGE SCALE GENOMIC DNA]</scope>
    <source>
        <strain evidence="4">DSM 22002</strain>
    </source>
</reference>
<evidence type="ECO:0000313" key="3">
    <source>
        <dbReference type="EMBL" id="SDH53894.1"/>
    </source>
</evidence>
<accession>A0A1G8D8N1</accession>
<dbReference type="InterPro" id="IPR050471">
    <property type="entry name" value="AB_hydrolase"/>
</dbReference>
<organism evidence="3 4">
    <name type="scientific">Agrococcus jejuensis</name>
    <dbReference type="NCBI Taxonomy" id="399736"/>
    <lineage>
        <taxon>Bacteria</taxon>
        <taxon>Bacillati</taxon>
        <taxon>Actinomycetota</taxon>
        <taxon>Actinomycetes</taxon>
        <taxon>Micrococcales</taxon>
        <taxon>Microbacteriaceae</taxon>
        <taxon>Agrococcus</taxon>
    </lineage>
</organism>
<feature type="region of interest" description="Disordered" evidence="1">
    <location>
        <begin position="128"/>
        <end position="154"/>
    </location>
</feature>
<dbReference type="Proteomes" id="UP000198822">
    <property type="component" value="Chromosome I"/>
</dbReference>
<feature type="domain" description="AB hydrolase-1" evidence="2">
    <location>
        <begin position="24"/>
        <end position="261"/>
    </location>
</feature>
<dbReference type="InterPro" id="IPR029058">
    <property type="entry name" value="AB_hydrolase_fold"/>
</dbReference>
<name>A0A1G8D8N1_9MICO</name>
<dbReference type="Gene3D" id="3.40.50.1820">
    <property type="entry name" value="alpha/beta hydrolase"/>
    <property type="match status" value="1"/>
</dbReference>
<dbReference type="InterPro" id="IPR000073">
    <property type="entry name" value="AB_hydrolase_1"/>
</dbReference>
<dbReference type="OrthoDB" id="3211023at2"/>
<keyword evidence="4" id="KW-1185">Reference proteome</keyword>
<proteinExistence type="predicted"/>
<dbReference type="PANTHER" id="PTHR43433">
    <property type="entry name" value="HYDROLASE, ALPHA/BETA FOLD FAMILY PROTEIN"/>
    <property type="match status" value="1"/>
</dbReference>
<dbReference type="Pfam" id="PF00561">
    <property type="entry name" value="Abhydrolase_1"/>
    <property type="match status" value="1"/>
</dbReference>
<dbReference type="STRING" id="399736.SAMN04489720_1552"/>
<evidence type="ECO:0000313" key="4">
    <source>
        <dbReference type="Proteomes" id="UP000198822"/>
    </source>
</evidence>
<evidence type="ECO:0000259" key="2">
    <source>
        <dbReference type="Pfam" id="PF00561"/>
    </source>
</evidence>
<dbReference type="RefSeq" id="WP_092506838.1">
    <property type="nucleotide sequence ID" value="NZ_LT629695.1"/>
</dbReference>
<dbReference type="PRINTS" id="PR00111">
    <property type="entry name" value="ABHYDROLASE"/>
</dbReference>
<dbReference type="AlphaFoldDB" id="A0A1G8D8N1"/>
<protein>
    <submittedName>
        <fullName evidence="3">Pimeloyl-ACP methyl ester carboxylesterase</fullName>
    </submittedName>
</protein>
<sequence length="278" mass="29013">MTSLVVRAGDVELAVETFGDPADPTILLIHGASASMLWWEAALCARIAAAGRHVVRCDQRDTGLSTTFPLGDPGYAMSDLARDAVAILDALGVERAHVVGRSMSGGVALMLAVDHASRVATVTFVSTTTGDDDLPPPTDAFRAASPQGEMDPADPEGAVDLLVASIRAYVGDDPGFDEQATRTLAAADVARTRDLRAATTNHFAMTFDAPVGGGFAEVRMPALVVHGERDPVFPLAHGRALQAAMPGSTLVVLPGSGHEVLERSWPAFVDALVAHTAR</sequence>
<dbReference type="GO" id="GO:0004806">
    <property type="term" value="F:triacylglycerol lipase activity"/>
    <property type="evidence" value="ECO:0007669"/>
    <property type="project" value="TreeGrafter"/>
</dbReference>
<dbReference type="SUPFAM" id="SSF53474">
    <property type="entry name" value="alpha/beta-Hydrolases"/>
    <property type="match status" value="1"/>
</dbReference>
<dbReference type="PANTHER" id="PTHR43433:SF5">
    <property type="entry name" value="AB HYDROLASE-1 DOMAIN-CONTAINING PROTEIN"/>
    <property type="match status" value="1"/>
</dbReference>